<evidence type="ECO:0000313" key="2">
    <source>
        <dbReference type="Proteomes" id="UP000054279"/>
    </source>
</evidence>
<reference evidence="1 2" key="1">
    <citation type="submission" date="2014-06" db="EMBL/GenBank/DDBJ databases">
        <title>Evolutionary Origins and Diversification of the Mycorrhizal Mutualists.</title>
        <authorList>
            <consortium name="DOE Joint Genome Institute"/>
            <consortium name="Mycorrhizal Genomics Consortium"/>
            <person name="Kohler A."/>
            <person name="Kuo A."/>
            <person name="Nagy L.G."/>
            <person name="Floudas D."/>
            <person name="Copeland A."/>
            <person name="Barry K.W."/>
            <person name="Cichocki N."/>
            <person name="Veneault-Fourrey C."/>
            <person name="LaButti K."/>
            <person name="Lindquist E.A."/>
            <person name="Lipzen A."/>
            <person name="Lundell T."/>
            <person name="Morin E."/>
            <person name="Murat C."/>
            <person name="Riley R."/>
            <person name="Ohm R."/>
            <person name="Sun H."/>
            <person name="Tunlid A."/>
            <person name="Henrissat B."/>
            <person name="Grigoriev I.V."/>
            <person name="Hibbett D.S."/>
            <person name="Martin F."/>
        </authorList>
    </citation>
    <scope>NUCLEOTIDE SEQUENCE [LARGE SCALE GENOMIC DNA]</scope>
    <source>
        <strain evidence="1 2">SS14</strain>
    </source>
</reference>
<sequence>ALQLPKAQEMLANTCISYLSLDVFARECCDNKDELQLLSKENPLFQYAASHWGTHVYHSGGYMNSESLNIFLLDDKKTALAAQ</sequence>
<feature type="non-terminal residue" evidence="1">
    <location>
        <position position="1"/>
    </location>
</feature>
<dbReference type="HOGENOM" id="CLU_2549350_0_0_1"/>
<dbReference type="EMBL" id="KN837241">
    <property type="protein sequence ID" value="KIJ31549.1"/>
    <property type="molecule type" value="Genomic_DNA"/>
</dbReference>
<feature type="non-terminal residue" evidence="1">
    <location>
        <position position="83"/>
    </location>
</feature>
<organism evidence="1 2">
    <name type="scientific">Sphaerobolus stellatus (strain SS14)</name>
    <dbReference type="NCBI Taxonomy" id="990650"/>
    <lineage>
        <taxon>Eukaryota</taxon>
        <taxon>Fungi</taxon>
        <taxon>Dikarya</taxon>
        <taxon>Basidiomycota</taxon>
        <taxon>Agaricomycotina</taxon>
        <taxon>Agaricomycetes</taxon>
        <taxon>Phallomycetidae</taxon>
        <taxon>Geastrales</taxon>
        <taxon>Sphaerobolaceae</taxon>
        <taxon>Sphaerobolus</taxon>
    </lineage>
</organism>
<evidence type="ECO:0000313" key="1">
    <source>
        <dbReference type="EMBL" id="KIJ31549.1"/>
    </source>
</evidence>
<dbReference type="OrthoDB" id="195446at2759"/>
<dbReference type="Proteomes" id="UP000054279">
    <property type="component" value="Unassembled WGS sequence"/>
</dbReference>
<gene>
    <name evidence="1" type="ORF">M422DRAFT_133634</name>
</gene>
<proteinExistence type="predicted"/>
<accession>A0A0C9UAI5</accession>
<dbReference type="AlphaFoldDB" id="A0A0C9UAI5"/>
<protein>
    <submittedName>
        <fullName evidence="1">Unplaced genomic scaffold SPHSTscaffold_166, whole genome shotgun sequence</fullName>
    </submittedName>
</protein>
<name>A0A0C9UAI5_SPHS4</name>
<keyword evidence="2" id="KW-1185">Reference proteome</keyword>